<name>A0A1V4I5U9_9CLOT</name>
<dbReference type="AlphaFoldDB" id="A0A1V4I5U9"/>
<feature type="signal peptide" evidence="1">
    <location>
        <begin position="1"/>
        <end position="28"/>
    </location>
</feature>
<dbReference type="RefSeq" id="WP_079428599.1">
    <property type="nucleotide sequence ID" value="NZ_MZGV01000113.1"/>
</dbReference>
<evidence type="ECO:0000256" key="1">
    <source>
        <dbReference type="SAM" id="SignalP"/>
    </source>
</evidence>
<gene>
    <name evidence="2" type="ORF">CLORY_44240</name>
</gene>
<dbReference type="Proteomes" id="UP000190080">
    <property type="component" value="Unassembled WGS sequence"/>
</dbReference>
<organism evidence="2 3">
    <name type="scientific">Clostridium oryzae</name>
    <dbReference type="NCBI Taxonomy" id="1450648"/>
    <lineage>
        <taxon>Bacteria</taxon>
        <taxon>Bacillati</taxon>
        <taxon>Bacillota</taxon>
        <taxon>Clostridia</taxon>
        <taxon>Eubacteriales</taxon>
        <taxon>Clostridiaceae</taxon>
        <taxon>Clostridium</taxon>
    </lineage>
</organism>
<accession>A0A1V4I5U9</accession>
<proteinExistence type="predicted"/>
<evidence type="ECO:0000313" key="3">
    <source>
        <dbReference type="Proteomes" id="UP000190080"/>
    </source>
</evidence>
<dbReference type="EMBL" id="MZGV01000113">
    <property type="protein sequence ID" value="OPJ55358.1"/>
    <property type="molecule type" value="Genomic_DNA"/>
</dbReference>
<dbReference type="OrthoDB" id="9916706at2"/>
<feature type="chain" id="PRO_5012821814" evidence="1">
    <location>
        <begin position="29"/>
        <end position="216"/>
    </location>
</feature>
<reference evidence="2 3" key="1">
    <citation type="submission" date="2017-03" db="EMBL/GenBank/DDBJ databases">
        <title>Genome sequence of Clostridium oryzae DSM 28571.</title>
        <authorList>
            <person name="Poehlein A."/>
            <person name="Daniel R."/>
        </authorList>
    </citation>
    <scope>NUCLEOTIDE SEQUENCE [LARGE SCALE GENOMIC DNA]</scope>
    <source>
        <strain evidence="2 3">DSM 28571</strain>
    </source>
</reference>
<keyword evidence="1" id="KW-0732">Signal</keyword>
<sequence length="216" mass="24681">MKKIITNTSLFILTFLLIFNFSIIPAKAAPYHSVTITIKKGGSWTYNHKDDEKITKHWTSNQYVKYEHFYKIAYIKFIPPKAVQALANKTLMACGKDKKKAIISFMVQKSLSFGKAKAKKMAIAKFGASIVSKFIPYLNAVSWGYTAITLFQSVEEGYNEIFYSTAAKKKTGVIIEHRTSGKINNYYWNGSTKYGKYPYAHLGSNNWQYGKVKVYR</sequence>
<evidence type="ECO:0000313" key="2">
    <source>
        <dbReference type="EMBL" id="OPJ55358.1"/>
    </source>
</evidence>
<protein>
    <submittedName>
        <fullName evidence="2">Uncharacterized protein</fullName>
    </submittedName>
</protein>
<comment type="caution">
    <text evidence="2">The sequence shown here is derived from an EMBL/GenBank/DDBJ whole genome shotgun (WGS) entry which is preliminary data.</text>
</comment>
<keyword evidence="3" id="KW-1185">Reference proteome</keyword>